<dbReference type="OrthoDB" id="9761586at2"/>
<reference evidence="2 3" key="1">
    <citation type="submission" date="2017-03" db="EMBL/GenBank/DDBJ databases">
        <authorList>
            <person name="Afonso C.L."/>
            <person name="Miller P.J."/>
            <person name="Scott M.A."/>
            <person name="Spackman E."/>
            <person name="Goraichik I."/>
            <person name="Dimitrov K.M."/>
            <person name="Suarez D.L."/>
            <person name="Swayne D.E."/>
        </authorList>
    </citation>
    <scope>NUCLEOTIDE SEQUENCE [LARGE SCALE GENOMIC DNA]</scope>
    <source>
        <strain evidence="2 3">CECT 7023</strain>
    </source>
</reference>
<proteinExistence type="predicted"/>
<dbReference type="GO" id="GO:0005829">
    <property type="term" value="C:cytosol"/>
    <property type="evidence" value="ECO:0007669"/>
    <property type="project" value="TreeGrafter"/>
</dbReference>
<dbReference type="RefSeq" id="WP_085877706.1">
    <property type="nucleotide sequence ID" value="NZ_FWFZ01000003.1"/>
</dbReference>
<accession>A0A1Y5RUB2</accession>
<dbReference type="EC" id="6.4.1.8" evidence="2"/>
<keyword evidence="3" id="KW-1185">Reference proteome</keyword>
<keyword evidence="2" id="KW-0436">Ligase</keyword>
<dbReference type="InterPro" id="IPR045079">
    <property type="entry name" value="Oxoprolinase-like"/>
</dbReference>
<sequence length="591" mass="65186">MSTTVDPITLDLIENALVNARSEMDSVVVRVALSPVIREQHDAFPMVCNPAGQMIVGQFGSYIPAIVEQYGDNIHEGDIFVWNDPYACKGSISHNNDWCVMLPIYHEGVHVGFSSMFGHMVDVGGKVPGSMPSDSRTIWEEGLRVPPVKIFEKGQMNEGVLAIMLNNSRTPDMNRADLMALIAGCRTAAKRVNEVCDRFGRDTYLAACDKLLDRTREAMRVLIRNYIPEEAVSFTDYVDDDGLGNGPFKMHLSIYRRGDIAVFDWTGTDDQAEGPINFHIHEGLCKLFFGVYMIMAFDPKIMFNEGFYDLFEIVLPEGSLLNPRFPAALSNRLNTHTRFFDCQAGALGQRAPHLSMAAGYGTSPHFIFTGKDSNGKYFQLMELLFGGVPGRPLGDGFDGHAWWPLFSATPIEYIENYYPVMVESYRPVRDAGGAGLHRGGAGIEKIYRVLEAGSISIHDDRETVPPWGINGGLHGGTSSKWLQRAGSETRERIASKLDNLHVEPGDKIIFITAGSGGWGDPLDRPVAAVERDVADDLVSVERAEQDYGVVFGPGKTLDEPASVTLREARKKERGEPAPFDFGFIPGVHAAE</sequence>
<dbReference type="EMBL" id="FWFZ01000003">
    <property type="protein sequence ID" value="SLN25541.1"/>
    <property type="molecule type" value="Genomic_DNA"/>
</dbReference>
<dbReference type="PANTHER" id="PTHR11365:SF23">
    <property type="entry name" value="HYPOTHETICAL 5-OXOPROLINASE (EUROFUNG)-RELATED"/>
    <property type="match status" value="1"/>
</dbReference>
<organism evidence="2 3">
    <name type="scientific">Roseisalinus antarcticus</name>
    <dbReference type="NCBI Taxonomy" id="254357"/>
    <lineage>
        <taxon>Bacteria</taxon>
        <taxon>Pseudomonadati</taxon>
        <taxon>Pseudomonadota</taxon>
        <taxon>Alphaproteobacteria</taxon>
        <taxon>Rhodobacterales</taxon>
        <taxon>Roseobacteraceae</taxon>
        <taxon>Roseisalinus</taxon>
    </lineage>
</organism>
<gene>
    <name evidence="2" type="primary">apc4_1</name>
    <name evidence="2" type="ORF">ROA7023_00786</name>
</gene>
<dbReference type="Pfam" id="PF02538">
    <property type="entry name" value="Hydantoinase_B"/>
    <property type="match status" value="1"/>
</dbReference>
<dbReference type="InterPro" id="IPR003692">
    <property type="entry name" value="Hydantoinase_B"/>
</dbReference>
<dbReference type="Proteomes" id="UP000193900">
    <property type="component" value="Unassembled WGS sequence"/>
</dbReference>
<dbReference type="PANTHER" id="PTHR11365">
    <property type="entry name" value="5-OXOPROLINASE RELATED"/>
    <property type="match status" value="1"/>
</dbReference>
<name>A0A1Y5RUB2_9RHOB</name>
<feature type="domain" description="Hydantoinase B/oxoprolinase" evidence="1">
    <location>
        <begin position="6"/>
        <end position="521"/>
    </location>
</feature>
<protein>
    <submittedName>
        <fullName evidence="2">Acetophenone carboxylase delta subunit</fullName>
        <ecNumber evidence="2">6.4.1.8</ecNumber>
    </submittedName>
</protein>
<evidence type="ECO:0000313" key="2">
    <source>
        <dbReference type="EMBL" id="SLN25541.1"/>
    </source>
</evidence>
<dbReference type="GO" id="GO:0006749">
    <property type="term" value="P:glutathione metabolic process"/>
    <property type="evidence" value="ECO:0007669"/>
    <property type="project" value="TreeGrafter"/>
</dbReference>
<dbReference type="GO" id="GO:0016874">
    <property type="term" value="F:ligase activity"/>
    <property type="evidence" value="ECO:0007669"/>
    <property type="project" value="UniProtKB-KW"/>
</dbReference>
<dbReference type="AlphaFoldDB" id="A0A1Y5RUB2"/>
<evidence type="ECO:0000259" key="1">
    <source>
        <dbReference type="Pfam" id="PF02538"/>
    </source>
</evidence>
<evidence type="ECO:0000313" key="3">
    <source>
        <dbReference type="Proteomes" id="UP000193900"/>
    </source>
</evidence>
<dbReference type="GO" id="GO:0017168">
    <property type="term" value="F:5-oxoprolinase (ATP-hydrolyzing) activity"/>
    <property type="evidence" value="ECO:0007669"/>
    <property type="project" value="TreeGrafter"/>
</dbReference>